<dbReference type="AlphaFoldDB" id="A0A517WGT3"/>
<dbReference type="EMBL" id="CP036347">
    <property type="protein sequence ID" value="QDU04463.1"/>
    <property type="molecule type" value="Genomic_DNA"/>
</dbReference>
<evidence type="ECO:0000313" key="1">
    <source>
        <dbReference type="EMBL" id="QDU04463.1"/>
    </source>
</evidence>
<organism evidence="1 2">
    <name type="scientific">Gimesia chilikensis</name>
    <dbReference type="NCBI Taxonomy" id="2605989"/>
    <lineage>
        <taxon>Bacteria</taxon>
        <taxon>Pseudomonadati</taxon>
        <taxon>Planctomycetota</taxon>
        <taxon>Planctomycetia</taxon>
        <taxon>Planctomycetales</taxon>
        <taxon>Planctomycetaceae</taxon>
        <taxon>Gimesia</taxon>
    </lineage>
</organism>
<protein>
    <submittedName>
        <fullName evidence="1">Uncharacterized protein</fullName>
    </submittedName>
</protein>
<gene>
    <name evidence="1" type="ORF">V6x_41910</name>
</gene>
<dbReference type="Proteomes" id="UP000320722">
    <property type="component" value="Chromosome"/>
</dbReference>
<sequence>MIATNKSTRRIQRLIDFRCSQTEQLVRDRFQKDLQWNQEKARLSRVSSIQDDDLIEQMLSLGINAENMAAVHKFPVAMSAWASGSVTSQEAQVAFQETYTCEISGRSSEVKLFISWLITKPPEKMWQIWENYVRMRIPVVGLRHTQTIGRSIYRLAEKVAMESGGFWGYATICREEQEVLERIQKCYLLK</sequence>
<name>A0A517WGT3_9PLAN</name>
<accession>A0A517WGT3</accession>
<proteinExistence type="predicted"/>
<evidence type="ECO:0000313" key="2">
    <source>
        <dbReference type="Proteomes" id="UP000320722"/>
    </source>
</evidence>
<reference evidence="1 2" key="1">
    <citation type="submission" date="2019-02" db="EMBL/GenBank/DDBJ databases">
        <title>Deep-cultivation of Planctomycetes and their phenomic and genomic characterization uncovers novel biology.</title>
        <authorList>
            <person name="Wiegand S."/>
            <person name="Jogler M."/>
            <person name="Boedeker C."/>
            <person name="Pinto D."/>
            <person name="Vollmers J."/>
            <person name="Rivas-Marin E."/>
            <person name="Kohn T."/>
            <person name="Peeters S.H."/>
            <person name="Heuer A."/>
            <person name="Rast P."/>
            <person name="Oberbeckmann S."/>
            <person name="Bunk B."/>
            <person name="Jeske O."/>
            <person name="Meyerdierks A."/>
            <person name="Storesund J.E."/>
            <person name="Kallscheuer N."/>
            <person name="Luecker S."/>
            <person name="Lage O.M."/>
            <person name="Pohl T."/>
            <person name="Merkel B.J."/>
            <person name="Hornburger P."/>
            <person name="Mueller R.-W."/>
            <person name="Bruemmer F."/>
            <person name="Labrenz M."/>
            <person name="Spormann A.M."/>
            <person name="Op den Camp H."/>
            <person name="Overmann J."/>
            <person name="Amann R."/>
            <person name="Jetten M.S.M."/>
            <person name="Mascher T."/>
            <person name="Medema M.H."/>
            <person name="Devos D.P."/>
            <person name="Kaster A.-K."/>
            <person name="Ovreas L."/>
            <person name="Rohde M."/>
            <person name="Galperin M.Y."/>
            <person name="Jogler C."/>
        </authorList>
    </citation>
    <scope>NUCLEOTIDE SEQUENCE [LARGE SCALE GENOMIC DNA]</scope>
    <source>
        <strain evidence="1 2">V6</strain>
    </source>
</reference>
<dbReference type="RefSeq" id="WP_145042235.1">
    <property type="nucleotide sequence ID" value="NZ_CP036347.1"/>
</dbReference>